<dbReference type="Proteomes" id="UP000288805">
    <property type="component" value="Unassembled WGS sequence"/>
</dbReference>
<sequence length="123" mass="13467">MEDCSLPHDSLFLGFDSSTQSLKATVLDSNLNLVTSEIVHFDSQLPHYRTRDGVYRDASENGRIVSPTLIGQQHGSVYWKSGSSAILSSLDPSKPLVGQLGDAFSTKDHQYGWTAAPQNNAER</sequence>
<evidence type="ECO:0000313" key="1">
    <source>
        <dbReference type="EMBL" id="RVX22445.1"/>
    </source>
</evidence>
<dbReference type="Gene3D" id="3.30.420.40">
    <property type="match status" value="1"/>
</dbReference>
<name>A0A438KML4_VITVI</name>
<dbReference type="EMBL" id="QGNW01000003">
    <property type="protein sequence ID" value="RVX22445.1"/>
    <property type="molecule type" value="Genomic_DNA"/>
</dbReference>
<gene>
    <name evidence="1" type="primary">XKS1</name>
    <name evidence="1" type="ORF">CK203_012642</name>
</gene>
<comment type="caution">
    <text evidence="1">The sequence shown here is derived from an EMBL/GenBank/DDBJ whole genome shotgun (WGS) entry which is preliminary data.</text>
</comment>
<evidence type="ECO:0000313" key="2">
    <source>
        <dbReference type="Proteomes" id="UP000288805"/>
    </source>
</evidence>
<keyword evidence="1" id="KW-0418">Kinase</keyword>
<accession>A0A438KML4</accession>
<proteinExistence type="predicted"/>
<keyword evidence="1" id="KW-0808">Transferase</keyword>
<protein>
    <submittedName>
        <fullName evidence="1">Xylulose kinase</fullName>
    </submittedName>
</protein>
<dbReference type="GO" id="GO:0016301">
    <property type="term" value="F:kinase activity"/>
    <property type="evidence" value="ECO:0007669"/>
    <property type="project" value="UniProtKB-KW"/>
</dbReference>
<dbReference type="AlphaFoldDB" id="A0A438KML4"/>
<organism evidence="1 2">
    <name type="scientific">Vitis vinifera</name>
    <name type="common">Grape</name>
    <dbReference type="NCBI Taxonomy" id="29760"/>
    <lineage>
        <taxon>Eukaryota</taxon>
        <taxon>Viridiplantae</taxon>
        <taxon>Streptophyta</taxon>
        <taxon>Embryophyta</taxon>
        <taxon>Tracheophyta</taxon>
        <taxon>Spermatophyta</taxon>
        <taxon>Magnoliopsida</taxon>
        <taxon>eudicotyledons</taxon>
        <taxon>Gunneridae</taxon>
        <taxon>Pentapetalae</taxon>
        <taxon>rosids</taxon>
        <taxon>Vitales</taxon>
        <taxon>Vitaceae</taxon>
        <taxon>Viteae</taxon>
        <taxon>Vitis</taxon>
    </lineage>
</organism>
<reference evidence="1 2" key="1">
    <citation type="journal article" date="2018" name="PLoS Genet.">
        <title>Population sequencing reveals clonal diversity and ancestral inbreeding in the grapevine cultivar Chardonnay.</title>
        <authorList>
            <person name="Roach M.J."/>
            <person name="Johnson D.L."/>
            <person name="Bohlmann J."/>
            <person name="van Vuuren H.J."/>
            <person name="Jones S.J."/>
            <person name="Pretorius I.S."/>
            <person name="Schmidt S.A."/>
            <person name="Borneman A.R."/>
        </authorList>
    </citation>
    <scope>NUCLEOTIDE SEQUENCE [LARGE SCALE GENOMIC DNA]</scope>
    <source>
        <strain evidence="2">cv. Chardonnay</strain>
        <tissue evidence="1">Leaf</tissue>
    </source>
</reference>